<dbReference type="Proteomes" id="UP001595075">
    <property type="component" value="Unassembled WGS sequence"/>
</dbReference>
<gene>
    <name evidence="1" type="ORF">VTL71DRAFT_10922</name>
</gene>
<sequence>MLVLVYKPTSPPSIFQYPFVHLDPTVSSDFYRTSNFPTSYHTDSLKLPCAETHTNPTPAGATLLLGTSPAPNKDVQVTTPRITTHPWAALVPDIVVGISSLLSCRMVVRYFRSGLAHKIWTPVLRLTFRSCLTVEE</sequence>
<dbReference type="EMBL" id="JAZHXI010000003">
    <property type="protein sequence ID" value="KAL2073596.1"/>
    <property type="molecule type" value="Genomic_DNA"/>
</dbReference>
<reference evidence="1 2" key="1">
    <citation type="journal article" date="2024" name="Commun. Biol.">
        <title>Comparative genomic analysis of thermophilic fungi reveals convergent evolutionary adaptations and gene losses.</title>
        <authorList>
            <person name="Steindorff A.S."/>
            <person name="Aguilar-Pontes M.V."/>
            <person name="Robinson A.J."/>
            <person name="Andreopoulos B."/>
            <person name="LaButti K."/>
            <person name="Kuo A."/>
            <person name="Mondo S."/>
            <person name="Riley R."/>
            <person name="Otillar R."/>
            <person name="Haridas S."/>
            <person name="Lipzen A."/>
            <person name="Grimwood J."/>
            <person name="Schmutz J."/>
            <person name="Clum A."/>
            <person name="Reid I.D."/>
            <person name="Moisan M.C."/>
            <person name="Butler G."/>
            <person name="Nguyen T.T.M."/>
            <person name="Dewar K."/>
            <person name="Conant G."/>
            <person name="Drula E."/>
            <person name="Henrissat B."/>
            <person name="Hansel C."/>
            <person name="Singer S."/>
            <person name="Hutchinson M.I."/>
            <person name="de Vries R.P."/>
            <person name="Natvig D.O."/>
            <person name="Powell A.J."/>
            <person name="Tsang A."/>
            <person name="Grigoriev I.V."/>
        </authorList>
    </citation>
    <scope>NUCLEOTIDE SEQUENCE [LARGE SCALE GENOMIC DNA]</scope>
    <source>
        <strain evidence="1 2">CBS 494.80</strain>
    </source>
</reference>
<protein>
    <submittedName>
        <fullName evidence="1">Uncharacterized protein</fullName>
    </submittedName>
</protein>
<comment type="caution">
    <text evidence="1">The sequence shown here is derived from an EMBL/GenBank/DDBJ whole genome shotgun (WGS) entry which is preliminary data.</text>
</comment>
<keyword evidence="2" id="KW-1185">Reference proteome</keyword>
<evidence type="ECO:0000313" key="2">
    <source>
        <dbReference type="Proteomes" id="UP001595075"/>
    </source>
</evidence>
<proteinExistence type="predicted"/>
<evidence type="ECO:0000313" key="1">
    <source>
        <dbReference type="EMBL" id="KAL2073596.1"/>
    </source>
</evidence>
<organism evidence="1 2">
    <name type="scientific">Oculimacula yallundae</name>
    <dbReference type="NCBI Taxonomy" id="86028"/>
    <lineage>
        <taxon>Eukaryota</taxon>
        <taxon>Fungi</taxon>
        <taxon>Dikarya</taxon>
        <taxon>Ascomycota</taxon>
        <taxon>Pezizomycotina</taxon>
        <taxon>Leotiomycetes</taxon>
        <taxon>Helotiales</taxon>
        <taxon>Ploettnerulaceae</taxon>
        <taxon>Oculimacula</taxon>
    </lineage>
</organism>
<accession>A0ABR4CVV6</accession>
<name>A0ABR4CVV6_9HELO</name>